<dbReference type="GO" id="GO:0055064">
    <property type="term" value="P:chloride ion homeostasis"/>
    <property type="evidence" value="ECO:0007669"/>
    <property type="project" value="TreeGrafter"/>
</dbReference>
<dbReference type="AlphaFoldDB" id="A0AAD4N0Q4"/>
<evidence type="ECO:0000256" key="6">
    <source>
        <dbReference type="SAM" id="Phobius"/>
    </source>
</evidence>
<feature type="transmembrane region" description="Helical" evidence="6">
    <location>
        <begin position="228"/>
        <end position="253"/>
    </location>
</feature>
<sequence>MEDAKKNYSSFASTSASSSMSSERTEQEALRVDSETSTVEVAEENEADDSSLRSVAIASPAFDKLHGSMLDVPRKASFSLGQENFADRDSTNTPTVSSTSGDTCYYNSTTMERPPNIAHYRLTSLMRSTGVMGSKRLTQTELNDRQRASQDSSSIVLAMDSTLETFNAPKAEPGAHRKRSRDPEAANEEEIKKAMHYFEGVFVPSFTNICGTLLYLRMGYVAGQAGILGGIGIVLFSTFVVALTAISCSAICSNGKQLKAGVYYIVSRSLGPQFGGVIGVIFSLANVGMAALYIVGIAEFISDLLTERGYDHFTLSRQDDIRIYSLVVCLILMWVFIYKILDILSK</sequence>
<feature type="compositionally biased region" description="Low complexity" evidence="5">
    <location>
        <begin position="9"/>
        <end position="22"/>
    </location>
</feature>
<evidence type="ECO:0000256" key="1">
    <source>
        <dbReference type="ARBA" id="ARBA00004141"/>
    </source>
</evidence>
<dbReference type="GO" id="GO:0055078">
    <property type="term" value="P:sodium ion homeostasis"/>
    <property type="evidence" value="ECO:0007669"/>
    <property type="project" value="TreeGrafter"/>
</dbReference>
<accession>A0AAD4N0Q4</accession>
<evidence type="ECO:0000313" key="9">
    <source>
        <dbReference type="Proteomes" id="UP001201812"/>
    </source>
</evidence>
<feature type="transmembrane region" description="Helical" evidence="6">
    <location>
        <begin position="274"/>
        <end position="301"/>
    </location>
</feature>
<dbReference type="InterPro" id="IPR004842">
    <property type="entry name" value="SLC12A_fam"/>
</dbReference>
<protein>
    <submittedName>
        <fullName evidence="8">Amino acid permease domain-containing protein</fullName>
    </submittedName>
</protein>
<dbReference type="GO" id="GO:0055075">
    <property type="term" value="P:potassium ion homeostasis"/>
    <property type="evidence" value="ECO:0007669"/>
    <property type="project" value="TreeGrafter"/>
</dbReference>
<feature type="transmembrane region" description="Helical" evidence="6">
    <location>
        <begin position="197"/>
        <end position="216"/>
    </location>
</feature>
<proteinExistence type="predicted"/>
<dbReference type="EMBL" id="JAKKPZ010000017">
    <property type="protein sequence ID" value="KAI1712834.1"/>
    <property type="molecule type" value="Genomic_DNA"/>
</dbReference>
<feature type="transmembrane region" description="Helical" evidence="6">
    <location>
        <begin position="321"/>
        <end position="341"/>
    </location>
</feature>
<feature type="compositionally biased region" description="Polar residues" evidence="5">
    <location>
        <begin position="91"/>
        <end position="110"/>
    </location>
</feature>
<evidence type="ECO:0000256" key="4">
    <source>
        <dbReference type="ARBA" id="ARBA00023136"/>
    </source>
</evidence>
<dbReference type="PANTHER" id="PTHR11827:SF103">
    <property type="entry name" value="SODIUM CHLORIDE COTRANSPORTER 69, ISOFORM E"/>
    <property type="match status" value="1"/>
</dbReference>
<keyword evidence="2 6" id="KW-0812">Transmembrane</keyword>
<keyword evidence="4 6" id="KW-0472">Membrane</keyword>
<dbReference type="GO" id="GO:1990573">
    <property type="term" value="P:potassium ion import across plasma membrane"/>
    <property type="evidence" value="ECO:0007669"/>
    <property type="project" value="TreeGrafter"/>
</dbReference>
<dbReference type="GO" id="GO:0008511">
    <property type="term" value="F:sodium:potassium:chloride symporter activity"/>
    <property type="evidence" value="ECO:0007669"/>
    <property type="project" value="TreeGrafter"/>
</dbReference>
<dbReference type="Proteomes" id="UP001201812">
    <property type="component" value="Unassembled WGS sequence"/>
</dbReference>
<dbReference type="Pfam" id="PF00324">
    <property type="entry name" value="AA_permease"/>
    <property type="match status" value="1"/>
</dbReference>
<gene>
    <name evidence="8" type="ORF">DdX_09464</name>
</gene>
<name>A0AAD4N0Q4_9BILA</name>
<organism evidence="8 9">
    <name type="scientific">Ditylenchus destructor</name>
    <dbReference type="NCBI Taxonomy" id="166010"/>
    <lineage>
        <taxon>Eukaryota</taxon>
        <taxon>Metazoa</taxon>
        <taxon>Ecdysozoa</taxon>
        <taxon>Nematoda</taxon>
        <taxon>Chromadorea</taxon>
        <taxon>Rhabditida</taxon>
        <taxon>Tylenchina</taxon>
        <taxon>Tylenchomorpha</taxon>
        <taxon>Sphaerularioidea</taxon>
        <taxon>Anguinidae</taxon>
        <taxon>Anguininae</taxon>
        <taxon>Ditylenchus</taxon>
    </lineage>
</organism>
<keyword evidence="9" id="KW-1185">Reference proteome</keyword>
<comment type="subcellular location">
    <subcellularLocation>
        <location evidence="1">Membrane</location>
        <topology evidence="1">Multi-pass membrane protein</topology>
    </subcellularLocation>
</comment>
<evidence type="ECO:0000313" key="8">
    <source>
        <dbReference type="EMBL" id="KAI1712834.1"/>
    </source>
</evidence>
<feature type="region of interest" description="Disordered" evidence="5">
    <location>
        <begin position="83"/>
        <end position="110"/>
    </location>
</feature>
<evidence type="ECO:0000256" key="3">
    <source>
        <dbReference type="ARBA" id="ARBA00022989"/>
    </source>
</evidence>
<keyword evidence="3 6" id="KW-1133">Transmembrane helix</keyword>
<comment type="caution">
    <text evidence="8">The sequence shown here is derived from an EMBL/GenBank/DDBJ whole genome shotgun (WGS) entry which is preliminary data.</text>
</comment>
<feature type="domain" description="Amino acid permease/ SLC12A" evidence="7">
    <location>
        <begin position="201"/>
        <end position="333"/>
    </location>
</feature>
<dbReference type="Gene3D" id="1.20.1740.10">
    <property type="entry name" value="Amino acid/polyamine transporter I"/>
    <property type="match status" value="1"/>
</dbReference>
<evidence type="ECO:0000256" key="2">
    <source>
        <dbReference type="ARBA" id="ARBA00022692"/>
    </source>
</evidence>
<reference evidence="8" key="1">
    <citation type="submission" date="2022-01" db="EMBL/GenBank/DDBJ databases">
        <title>Genome Sequence Resource for Two Populations of Ditylenchus destructor, the Migratory Endoparasitic Phytonematode.</title>
        <authorList>
            <person name="Zhang H."/>
            <person name="Lin R."/>
            <person name="Xie B."/>
        </authorList>
    </citation>
    <scope>NUCLEOTIDE SEQUENCE</scope>
    <source>
        <strain evidence="8">BazhouSP</strain>
    </source>
</reference>
<dbReference type="InterPro" id="IPR004841">
    <property type="entry name" value="AA-permease/SLC12A_dom"/>
</dbReference>
<dbReference type="PANTHER" id="PTHR11827">
    <property type="entry name" value="SOLUTE CARRIER FAMILY 12, CATION COTRANSPORTERS"/>
    <property type="match status" value="1"/>
</dbReference>
<feature type="region of interest" description="Disordered" evidence="5">
    <location>
        <begin position="1"/>
        <end position="52"/>
    </location>
</feature>
<dbReference type="GO" id="GO:0016020">
    <property type="term" value="C:membrane"/>
    <property type="evidence" value="ECO:0007669"/>
    <property type="project" value="UniProtKB-SubCell"/>
</dbReference>
<evidence type="ECO:0000256" key="5">
    <source>
        <dbReference type="SAM" id="MobiDB-lite"/>
    </source>
</evidence>
<dbReference type="GO" id="GO:0006884">
    <property type="term" value="P:cell volume homeostasis"/>
    <property type="evidence" value="ECO:0007669"/>
    <property type="project" value="TreeGrafter"/>
</dbReference>
<feature type="compositionally biased region" description="Basic and acidic residues" evidence="5">
    <location>
        <begin position="23"/>
        <end position="34"/>
    </location>
</feature>
<evidence type="ECO:0000259" key="7">
    <source>
        <dbReference type="Pfam" id="PF00324"/>
    </source>
</evidence>